<accession>A0AA38VKK7</accession>
<sequence length="77" mass="9214">MCDWNLIEFSCGHTQHVAGKWCPEYPKSQRRCPVHVTHYEYRGDEVCSSCRPRTQPSWLHNMLNQPRQGQQQHRISY</sequence>
<dbReference type="Proteomes" id="UP001174694">
    <property type="component" value="Unassembled WGS sequence"/>
</dbReference>
<name>A0AA38VKK7_9PEZI</name>
<dbReference type="EMBL" id="JANBVO010000010">
    <property type="protein sequence ID" value="KAJ9149324.1"/>
    <property type="molecule type" value="Genomic_DNA"/>
</dbReference>
<organism evidence="1 2">
    <name type="scientific">Pleurostoma richardsiae</name>
    <dbReference type="NCBI Taxonomy" id="41990"/>
    <lineage>
        <taxon>Eukaryota</taxon>
        <taxon>Fungi</taxon>
        <taxon>Dikarya</taxon>
        <taxon>Ascomycota</taxon>
        <taxon>Pezizomycotina</taxon>
        <taxon>Sordariomycetes</taxon>
        <taxon>Sordariomycetidae</taxon>
        <taxon>Calosphaeriales</taxon>
        <taxon>Pleurostomataceae</taxon>
        <taxon>Pleurostoma</taxon>
    </lineage>
</organism>
<keyword evidence="2" id="KW-1185">Reference proteome</keyword>
<protein>
    <submittedName>
        <fullName evidence="1">Uncharacterized protein</fullName>
    </submittedName>
</protein>
<reference evidence="1" key="1">
    <citation type="submission" date="2022-07" db="EMBL/GenBank/DDBJ databases">
        <title>Fungi with potential for degradation of polypropylene.</title>
        <authorList>
            <person name="Gostincar C."/>
        </authorList>
    </citation>
    <scope>NUCLEOTIDE SEQUENCE</scope>
    <source>
        <strain evidence="1">EXF-13308</strain>
    </source>
</reference>
<proteinExistence type="predicted"/>
<evidence type="ECO:0000313" key="2">
    <source>
        <dbReference type="Proteomes" id="UP001174694"/>
    </source>
</evidence>
<comment type="caution">
    <text evidence="1">The sequence shown here is derived from an EMBL/GenBank/DDBJ whole genome shotgun (WGS) entry which is preliminary data.</text>
</comment>
<dbReference type="AlphaFoldDB" id="A0AA38VKK7"/>
<gene>
    <name evidence="1" type="ORF">NKR23_g4204</name>
</gene>
<evidence type="ECO:0000313" key="1">
    <source>
        <dbReference type="EMBL" id="KAJ9149324.1"/>
    </source>
</evidence>